<protein>
    <submittedName>
        <fullName evidence="4">Beta-galactosidase</fullName>
        <ecNumber evidence="4">3.2.1.23</ecNumber>
    </submittedName>
</protein>
<sequence length="344" mass="39140">MARKYGLGYAKCFARRFGAFAVIAMVAVFFVSQSFTSSAIDYKSFSVPIYSVWVSSAAKYKQLDNKCLAGITYYVGWRKLEPVKGEFNFEGIEELLRSARRHNKKVNLALLTGRWSPDWVLSQSRQVKWLHNDTYTANDINVRSEAPVPWDSAYHANLRQLLTEVAARVLPFKDVINSISVTGGSNTNGIEMNFIASDYELKKVGFTKEEYVNSWVSLARDYHEIFPGIPLSIAVHTHYGSMRTNEISEEVIKRSKVFLKDDLILSALAFTDEKWFKKGNLYADLVLSEPASQRKSLQSIKKYSSLNQVERFNLMLIKAEKLAPSWVEVWADDADAYIKCVGEM</sequence>
<dbReference type="Proteomes" id="UP001230768">
    <property type="component" value="Chromosome"/>
</dbReference>
<proteinExistence type="predicted"/>
<gene>
    <name evidence="4" type="ORF">PSH88_18515</name>
</gene>
<keyword evidence="1 4" id="KW-0378">Hydrolase</keyword>
<dbReference type="SUPFAM" id="SSF51445">
    <property type="entry name" value="(Trans)glycosidases"/>
    <property type="match status" value="1"/>
</dbReference>
<evidence type="ECO:0000313" key="5">
    <source>
        <dbReference type="Proteomes" id="UP001230768"/>
    </source>
</evidence>
<dbReference type="Pfam" id="PF02449">
    <property type="entry name" value="Glyco_hydro_42"/>
    <property type="match status" value="1"/>
</dbReference>
<evidence type="ECO:0000313" key="4">
    <source>
        <dbReference type="EMBL" id="WLI16334.1"/>
    </source>
</evidence>
<dbReference type="Gene3D" id="3.20.20.80">
    <property type="entry name" value="Glycosidases"/>
    <property type="match status" value="1"/>
</dbReference>
<evidence type="ECO:0000259" key="3">
    <source>
        <dbReference type="Pfam" id="PF02449"/>
    </source>
</evidence>
<organism evidence="4 5">
    <name type="scientific">Pseudomonas wuhanensis</name>
    <dbReference type="NCBI Taxonomy" id="2954098"/>
    <lineage>
        <taxon>Bacteria</taxon>
        <taxon>Pseudomonadati</taxon>
        <taxon>Pseudomonadota</taxon>
        <taxon>Gammaproteobacteria</taxon>
        <taxon>Pseudomonadales</taxon>
        <taxon>Pseudomonadaceae</taxon>
        <taxon>Pseudomonas</taxon>
    </lineage>
</organism>
<dbReference type="EMBL" id="CP117430">
    <property type="protein sequence ID" value="WLI16334.1"/>
    <property type="molecule type" value="Genomic_DNA"/>
</dbReference>
<dbReference type="InterPro" id="IPR017853">
    <property type="entry name" value="GH"/>
</dbReference>
<evidence type="ECO:0000256" key="1">
    <source>
        <dbReference type="ARBA" id="ARBA00022801"/>
    </source>
</evidence>
<keyword evidence="2 4" id="KW-0326">Glycosidase</keyword>
<dbReference type="EC" id="3.2.1.23" evidence="4"/>
<evidence type="ECO:0000256" key="2">
    <source>
        <dbReference type="ARBA" id="ARBA00023295"/>
    </source>
</evidence>
<reference evidence="4 5" key="1">
    <citation type="submission" date="2023-02" db="EMBL/GenBank/DDBJ databases">
        <title>Evolution of Hrp T3SS in non-pathogenic Pseudomonas fluorescens.</title>
        <authorList>
            <person name="Liao K."/>
            <person name="Wei H."/>
            <person name="Gu Y."/>
        </authorList>
    </citation>
    <scope>NUCLEOTIDE SEQUENCE [LARGE SCALE GENOMIC DNA]</scope>
    <source>
        <strain evidence="4 5">FP607</strain>
    </source>
</reference>
<feature type="domain" description="Glycoside hydrolase family 42 N-terminal" evidence="3">
    <location>
        <begin position="74"/>
        <end position="168"/>
    </location>
</feature>
<keyword evidence="5" id="KW-1185">Reference proteome</keyword>
<dbReference type="InterPro" id="IPR013529">
    <property type="entry name" value="Glyco_hydro_42_N"/>
</dbReference>
<accession>A0ABY9GKZ5</accession>
<dbReference type="GO" id="GO:0004565">
    <property type="term" value="F:beta-galactosidase activity"/>
    <property type="evidence" value="ECO:0007669"/>
    <property type="project" value="UniProtKB-EC"/>
</dbReference>
<dbReference type="RefSeq" id="WP_305421963.1">
    <property type="nucleotide sequence ID" value="NZ_CP117430.1"/>
</dbReference>
<name>A0ABY9GKZ5_9PSED</name>